<protein>
    <submittedName>
        <fullName evidence="1">Uncharacterized protein</fullName>
    </submittedName>
</protein>
<proteinExistence type="predicted"/>
<evidence type="ECO:0000313" key="1">
    <source>
        <dbReference type="EMBL" id="HGB36283.1"/>
    </source>
</evidence>
<comment type="caution">
    <text evidence="1">The sequence shown here is derived from an EMBL/GenBank/DDBJ whole genome shotgun (WGS) entry which is preliminary data.</text>
</comment>
<dbReference type="AlphaFoldDB" id="A0A7V3NTW3"/>
<sequence>MTQKKMACRYIQNPEDAIFYSHPQIIGRKEIIWCRISEVLNKNSPFNELSLWNSWMYQRNAGRIEFLGNDENQA</sequence>
<reference evidence="1" key="1">
    <citation type="journal article" date="2020" name="mSystems">
        <title>Genome- and Community-Level Interaction Insights into Carbon Utilization and Element Cycling Functions of Hydrothermarchaeota in Hydrothermal Sediment.</title>
        <authorList>
            <person name="Zhou Z."/>
            <person name="Liu Y."/>
            <person name="Xu W."/>
            <person name="Pan J."/>
            <person name="Luo Z.H."/>
            <person name="Li M."/>
        </authorList>
    </citation>
    <scope>NUCLEOTIDE SEQUENCE [LARGE SCALE GENOMIC DNA]</scope>
    <source>
        <strain evidence="1">SpSt-754</strain>
    </source>
</reference>
<organism evidence="1">
    <name type="scientific">candidate division WOR-3 bacterium</name>
    <dbReference type="NCBI Taxonomy" id="2052148"/>
    <lineage>
        <taxon>Bacteria</taxon>
        <taxon>Bacteria division WOR-3</taxon>
    </lineage>
</organism>
<gene>
    <name evidence="1" type="ORF">ENV38_05205</name>
</gene>
<accession>A0A7V3NTW3</accession>
<dbReference type="EMBL" id="DTGD01000195">
    <property type="protein sequence ID" value="HGB36283.1"/>
    <property type="molecule type" value="Genomic_DNA"/>
</dbReference>
<name>A0A7V3NTW3_UNCW3</name>